<name>A0ABN8XH56_9BACT</name>
<dbReference type="EMBL" id="OX458932">
    <property type="protein sequence ID" value="CAI9085493.1"/>
    <property type="molecule type" value="Genomic_DNA"/>
</dbReference>
<sequence length="71" mass="7849">MFIPLNPSTCTECTTLGIGCPLFPRPDDMWEISWMRWLILNAPPPQCGSSASISQLLGKMQTVCILVILDP</sequence>
<dbReference type="Proteomes" id="UP001161497">
    <property type="component" value="Chromosome"/>
</dbReference>
<protein>
    <submittedName>
        <fullName evidence="1">Uncharacterized protein</fullName>
    </submittedName>
</protein>
<reference evidence="1" key="1">
    <citation type="submission" date="2023-03" db="EMBL/GenBank/DDBJ databases">
        <authorList>
            <person name="Cremers G."/>
            <person name="Picone N."/>
        </authorList>
    </citation>
    <scope>NUCLEOTIDE SEQUENCE</scope>
    <source>
        <strain evidence="1">Sample_alias</strain>
    </source>
</reference>
<evidence type="ECO:0000313" key="2">
    <source>
        <dbReference type="Proteomes" id="UP001161497"/>
    </source>
</evidence>
<keyword evidence="2" id="KW-1185">Reference proteome</keyword>
<evidence type="ECO:0000313" key="1">
    <source>
        <dbReference type="EMBL" id="CAI9085493.1"/>
    </source>
</evidence>
<gene>
    <name evidence="1" type="ORF">MFUM_1132</name>
</gene>
<accession>A0ABN8XH56</accession>
<organism evidence="1 2">
    <name type="scientific">Candidatus Methylacidiphilum fumarolicum</name>
    <dbReference type="NCBI Taxonomy" id="591154"/>
    <lineage>
        <taxon>Bacteria</taxon>
        <taxon>Pseudomonadati</taxon>
        <taxon>Verrucomicrobiota</taxon>
        <taxon>Methylacidiphilae</taxon>
        <taxon>Methylacidiphilales</taxon>
        <taxon>Methylacidiphilaceae</taxon>
        <taxon>Methylacidiphilum (ex Ratnadevi et al. 2023)</taxon>
    </lineage>
</organism>
<proteinExistence type="predicted"/>